<sequence>MPLSGRKRPAPPIDAEPANAVDDLQLLEGIPVRSGTKLAALVVALCRPQGATTLQLMLATGWQQHTVRGAISAQVRKKLGINVVAAKVAGGETVYRIGRPSRHEGSEPNSHPWGMHACATRRSLAMRASRPAPYRMRAAWPAACSRPAAARCCSRYSSIIRAPVWPPA</sequence>
<dbReference type="AlphaFoldDB" id="A0A9D7HVE1"/>
<evidence type="ECO:0000313" key="1">
    <source>
        <dbReference type="EMBL" id="MBK6974560.1"/>
    </source>
</evidence>
<evidence type="ECO:0000313" key="2">
    <source>
        <dbReference type="Proteomes" id="UP000807785"/>
    </source>
</evidence>
<name>A0A9D7HVE1_9PROT</name>
<proteinExistence type="predicted"/>
<dbReference type="EMBL" id="JADJEV010000004">
    <property type="protein sequence ID" value="MBK6974560.1"/>
    <property type="molecule type" value="Genomic_DNA"/>
</dbReference>
<organism evidence="1 2">
    <name type="scientific">Candidatus Methylophosphatis roskildensis</name>
    <dbReference type="NCBI Taxonomy" id="2899263"/>
    <lineage>
        <taxon>Bacteria</taxon>
        <taxon>Pseudomonadati</taxon>
        <taxon>Pseudomonadota</taxon>
        <taxon>Betaproteobacteria</taxon>
        <taxon>Nitrosomonadales</taxon>
        <taxon>Sterolibacteriaceae</taxon>
        <taxon>Candidatus Methylophosphatis</taxon>
    </lineage>
</organism>
<reference evidence="1" key="1">
    <citation type="submission" date="2020-10" db="EMBL/GenBank/DDBJ databases">
        <title>Connecting structure to function with the recovery of over 1000 high-quality activated sludge metagenome-assembled genomes encoding full-length rRNA genes using long-read sequencing.</title>
        <authorList>
            <person name="Singleton C.M."/>
            <person name="Petriglieri F."/>
            <person name="Kristensen J.M."/>
            <person name="Kirkegaard R.H."/>
            <person name="Michaelsen T.Y."/>
            <person name="Andersen M.H."/>
            <person name="Karst S.M."/>
            <person name="Dueholm M.S."/>
            <person name="Nielsen P.H."/>
            <person name="Albertsen M."/>
        </authorList>
    </citation>
    <scope>NUCLEOTIDE SEQUENCE</scope>
    <source>
        <strain evidence="1">Bjer_18-Q3-R1-45_BAT3C.347</strain>
    </source>
</reference>
<gene>
    <name evidence="1" type="ORF">IPH26_16995</name>
</gene>
<dbReference type="InterPro" id="IPR021880">
    <property type="entry name" value="DUF3489"/>
</dbReference>
<accession>A0A9D7HVE1</accession>
<protein>
    <submittedName>
        <fullName evidence="1">DUF3489 domain-containing protein</fullName>
    </submittedName>
</protein>
<dbReference type="Proteomes" id="UP000807785">
    <property type="component" value="Unassembled WGS sequence"/>
</dbReference>
<comment type="caution">
    <text evidence="1">The sequence shown here is derived from an EMBL/GenBank/DDBJ whole genome shotgun (WGS) entry which is preliminary data.</text>
</comment>
<dbReference type="Pfam" id="PF11994">
    <property type="entry name" value="DUF3489"/>
    <property type="match status" value="1"/>
</dbReference>